<dbReference type="Gene3D" id="1.10.10.2830">
    <property type="match status" value="1"/>
</dbReference>
<feature type="region of interest" description="Disordered" evidence="1">
    <location>
        <begin position="1"/>
        <end position="22"/>
    </location>
</feature>
<protein>
    <recommendedName>
        <fullName evidence="4">ParB/Sulfiredoxin domain-containing protein</fullName>
    </recommendedName>
</protein>
<organism evidence="2 3">
    <name type="scientific">Pseudoalteromonas holothuriae</name>
    <dbReference type="NCBI Taxonomy" id="2963714"/>
    <lineage>
        <taxon>Bacteria</taxon>
        <taxon>Pseudomonadati</taxon>
        <taxon>Pseudomonadota</taxon>
        <taxon>Gammaproteobacteria</taxon>
        <taxon>Alteromonadales</taxon>
        <taxon>Pseudoalteromonadaceae</taxon>
        <taxon>Pseudoalteromonas</taxon>
    </lineage>
</organism>
<dbReference type="EMBL" id="CAMAPD010000030">
    <property type="protein sequence ID" value="CAH9068071.1"/>
    <property type="molecule type" value="Genomic_DNA"/>
</dbReference>
<evidence type="ECO:0008006" key="4">
    <source>
        <dbReference type="Google" id="ProtNLM"/>
    </source>
</evidence>
<evidence type="ECO:0000256" key="1">
    <source>
        <dbReference type="SAM" id="MobiDB-lite"/>
    </source>
</evidence>
<dbReference type="Proteomes" id="UP001152485">
    <property type="component" value="Unassembled WGS sequence"/>
</dbReference>
<feature type="compositionally biased region" description="Basic and acidic residues" evidence="1">
    <location>
        <begin position="9"/>
        <end position="18"/>
    </location>
</feature>
<evidence type="ECO:0000313" key="3">
    <source>
        <dbReference type="Proteomes" id="UP001152485"/>
    </source>
</evidence>
<proteinExistence type="predicted"/>
<comment type="caution">
    <text evidence="2">The sequence shown here is derived from an EMBL/GenBank/DDBJ whole genome shotgun (WGS) entry which is preliminary data.</text>
</comment>
<reference evidence="2 3" key="1">
    <citation type="submission" date="2022-07" db="EMBL/GenBank/DDBJ databases">
        <authorList>
            <person name="Criscuolo A."/>
        </authorList>
    </citation>
    <scope>NUCLEOTIDE SEQUENCE [LARGE SCALE GENOMIC DNA]</scope>
    <source>
        <strain evidence="3">CIP 111951</strain>
    </source>
</reference>
<sequence>MALKHKGRMKDSLPETKLPDGSIEKLMPSGNKVRFYPFEIKAEDLPEIASQSKFNPRRYEDLKLPAVEDIFPSIKESKRNAYPIYIVGSLDNFKVIVGLRRFFAVKNVPGAVLVGYRVNHLESSDECYLAKWSDKYVAPSFVDIGLTIKKERDFSELSARQLAELFDVSKDTANMGQRVAKLPKRMFELFPAYQYVTFRFVQEVSGLELPEDKLNNVIDITYEKFLSDIEGYSKEVESPQYAKLSKSIQNFILKQIREPIAKPENPWQDFVKVKNIKTKVDAKGRLSITLDEHVEPALIEKVFDLLNEGLR</sequence>
<name>A0ABN8UVA0_9GAMM</name>
<dbReference type="RefSeq" id="WP_261595316.1">
    <property type="nucleotide sequence ID" value="NZ_CAMAPD010000030.1"/>
</dbReference>
<evidence type="ECO:0000313" key="2">
    <source>
        <dbReference type="EMBL" id="CAH9068071.1"/>
    </source>
</evidence>
<gene>
    <name evidence="2" type="ORF">PSECIP111951_04003</name>
</gene>
<accession>A0ABN8UVA0</accession>